<keyword evidence="2" id="KW-0808">Transferase</keyword>
<evidence type="ECO:0000313" key="3">
    <source>
        <dbReference type="Proteomes" id="UP000294856"/>
    </source>
</evidence>
<comment type="caution">
    <text evidence="2">The sequence shown here is derived from an EMBL/GenBank/DDBJ whole genome shotgun (WGS) entry which is preliminary data.</text>
</comment>
<dbReference type="AlphaFoldDB" id="A0A4R1FZR1"/>
<dbReference type="RefSeq" id="WP_084472686.1">
    <property type="nucleotide sequence ID" value="NZ_SMFR01000001.1"/>
</dbReference>
<dbReference type="CDD" id="cd02440">
    <property type="entry name" value="AdoMet_MTases"/>
    <property type="match status" value="1"/>
</dbReference>
<reference evidence="2 3" key="1">
    <citation type="submission" date="2019-03" db="EMBL/GenBank/DDBJ databases">
        <title>Genomic Encyclopedia of Type Strains, Phase IV (KMG-IV): sequencing the most valuable type-strain genomes for metagenomic binning, comparative biology and taxonomic classification.</title>
        <authorList>
            <person name="Goeker M."/>
        </authorList>
    </citation>
    <scope>NUCLEOTIDE SEQUENCE [LARGE SCALE GENOMIC DNA]</scope>
    <source>
        <strain evidence="2 3">DSM 44684</strain>
    </source>
</reference>
<keyword evidence="3" id="KW-1185">Reference proteome</keyword>
<dbReference type="InterPro" id="IPR013217">
    <property type="entry name" value="Methyltransf_12"/>
</dbReference>
<dbReference type="Proteomes" id="UP000294856">
    <property type="component" value="Unassembled WGS sequence"/>
</dbReference>
<evidence type="ECO:0000259" key="1">
    <source>
        <dbReference type="Pfam" id="PF08242"/>
    </source>
</evidence>
<accession>A0A4R1FZR1</accession>
<keyword evidence="2" id="KW-0489">Methyltransferase</keyword>
<dbReference type="InterPro" id="IPR029063">
    <property type="entry name" value="SAM-dependent_MTases_sf"/>
</dbReference>
<name>A0A4R1FZR1_9NOCA</name>
<evidence type="ECO:0000313" key="2">
    <source>
        <dbReference type="EMBL" id="TCJ99344.1"/>
    </source>
</evidence>
<organism evidence="2 3">
    <name type="scientific">Nocardia alba</name>
    <dbReference type="NCBI Taxonomy" id="225051"/>
    <lineage>
        <taxon>Bacteria</taxon>
        <taxon>Bacillati</taxon>
        <taxon>Actinomycetota</taxon>
        <taxon>Actinomycetes</taxon>
        <taxon>Mycobacteriales</taxon>
        <taxon>Nocardiaceae</taxon>
        <taxon>Nocardia</taxon>
    </lineage>
</organism>
<dbReference type="OrthoDB" id="3469983at2"/>
<proteinExistence type="predicted"/>
<feature type="domain" description="Methyltransferase type 12" evidence="1">
    <location>
        <begin position="55"/>
        <end position="145"/>
    </location>
</feature>
<dbReference type="SUPFAM" id="SSF53335">
    <property type="entry name" value="S-adenosyl-L-methionine-dependent methyltransferases"/>
    <property type="match status" value="1"/>
</dbReference>
<sequence length="271" mass="28855">MSWSSPSSSPGDPHYTLPNEWGFADERLALLGAAYDSGSIALAQRLGVKAGSRCLEAGAGGGSFARWLCSVALPGGRVLAVDADPRHLADLPGLGGEVAQLDLVTGDIPERAFDFVHTRFVLLHIADRDIVVERLVRALVPGGVLVLEEGDGLGVLDEMPGAFGEVWRAFAHSTEIAGASQSWARSLPAQLDALGLVDVHAEAEIPMFRGGSPMARMWSLTWVQTHDTLVSLGIPPEVIAAAQAELEDQQQWLYAPPIVRAWAHRAGTTDL</sequence>
<protein>
    <submittedName>
        <fullName evidence="2">Methyltransferase family protein</fullName>
    </submittedName>
</protein>
<dbReference type="Pfam" id="PF08242">
    <property type="entry name" value="Methyltransf_12"/>
    <property type="match status" value="1"/>
</dbReference>
<dbReference type="GO" id="GO:0032259">
    <property type="term" value="P:methylation"/>
    <property type="evidence" value="ECO:0007669"/>
    <property type="project" value="UniProtKB-KW"/>
</dbReference>
<dbReference type="EMBL" id="SMFR01000001">
    <property type="protein sequence ID" value="TCJ99344.1"/>
    <property type="molecule type" value="Genomic_DNA"/>
</dbReference>
<gene>
    <name evidence="2" type="ORF">DFR71_0319</name>
</gene>
<dbReference type="Gene3D" id="3.40.50.150">
    <property type="entry name" value="Vaccinia Virus protein VP39"/>
    <property type="match status" value="1"/>
</dbReference>
<dbReference type="GO" id="GO:0008168">
    <property type="term" value="F:methyltransferase activity"/>
    <property type="evidence" value="ECO:0007669"/>
    <property type="project" value="UniProtKB-KW"/>
</dbReference>